<dbReference type="RefSeq" id="WP_019617725.1">
    <property type="nucleotide sequence ID" value="NZ_JBHUNE010000006.1"/>
</dbReference>
<dbReference type="Gene3D" id="3.40.50.300">
    <property type="entry name" value="P-loop containing nucleotide triphosphate hydrolases"/>
    <property type="match status" value="2"/>
</dbReference>
<reference evidence="8" key="1">
    <citation type="journal article" date="2019" name="Int. J. Syst. Evol. Microbiol.">
        <title>The Global Catalogue of Microorganisms (GCM) 10K type strain sequencing project: providing services to taxonomists for standard genome sequencing and annotation.</title>
        <authorList>
            <consortium name="The Broad Institute Genomics Platform"/>
            <consortium name="The Broad Institute Genome Sequencing Center for Infectious Disease"/>
            <person name="Wu L."/>
            <person name="Ma J."/>
        </authorList>
    </citation>
    <scope>NUCLEOTIDE SEQUENCE [LARGE SCALE GENOMIC DNA]</scope>
    <source>
        <strain evidence="8">TISTR 1514</strain>
    </source>
</reference>
<dbReference type="PANTHER" id="PTHR22683">
    <property type="entry name" value="SPORULATION PROTEIN RELATED"/>
    <property type="match status" value="1"/>
</dbReference>
<evidence type="ECO:0000256" key="4">
    <source>
        <dbReference type="SAM" id="Coils"/>
    </source>
</evidence>
<dbReference type="InterPro" id="IPR002543">
    <property type="entry name" value="FtsK_dom"/>
</dbReference>
<evidence type="ECO:0000256" key="1">
    <source>
        <dbReference type="ARBA" id="ARBA00022741"/>
    </source>
</evidence>
<feature type="transmembrane region" description="Helical" evidence="5">
    <location>
        <begin position="53"/>
        <end position="70"/>
    </location>
</feature>
<dbReference type="SUPFAM" id="SSF52540">
    <property type="entry name" value="P-loop containing nucleoside triphosphate hydrolases"/>
    <property type="match status" value="2"/>
</dbReference>
<feature type="coiled-coil region" evidence="4">
    <location>
        <begin position="77"/>
        <end position="104"/>
    </location>
</feature>
<evidence type="ECO:0000313" key="7">
    <source>
        <dbReference type="EMBL" id="MFD2758532.1"/>
    </source>
</evidence>
<comment type="caution">
    <text evidence="7">The sequence shown here is derived from an EMBL/GenBank/DDBJ whole genome shotgun (WGS) entry which is preliminary data.</text>
</comment>
<evidence type="ECO:0000256" key="3">
    <source>
        <dbReference type="PROSITE-ProRule" id="PRU00289"/>
    </source>
</evidence>
<keyword evidence="5" id="KW-0472">Membrane</keyword>
<accession>A0ABW5UXT1</accession>
<dbReference type="InterPro" id="IPR003593">
    <property type="entry name" value="AAA+_ATPase"/>
</dbReference>
<feature type="domain" description="FtsK" evidence="6">
    <location>
        <begin position="326"/>
        <end position="511"/>
    </location>
</feature>
<keyword evidence="5" id="KW-0812">Transmembrane</keyword>
<name>A0ABW5UXT1_9MICO</name>
<keyword evidence="1 3" id="KW-0547">Nucleotide-binding</keyword>
<keyword evidence="8" id="KW-1185">Reference proteome</keyword>
<dbReference type="InterPro" id="IPR027417">
    <property type="entry name" value="P-loop_NTPase"/>
</dbReference>
<feature type="transmembrane region" description="Helical" evidence="5">
    <location>
        <begin position="29"/>
        <end position="47"/>
    </location>
</feature>
<dbReference type="InterPro" id="IPR050206">
    <property type="entry name" value="FtsK/SpoIIIE/SftA"/>
</dbReference>
<evidence type="ECO:0000256" key="2">
    <source>
        <dbReference type="ARBA" id="ARBA00022840"/>
    </source>
</evidence>
<organism evidence="7 8">
    <name type="scientific">Gulosibacter faecalis</name>
    <dbReference type="NCBI Taxonomy" id="272240"/>
    <lineage>
        <taxon>Bacteria</taxon>
        <taxon>Bacillati</taxon>
        <taxon>Actinomycetota</taxon>
        <taxon>Actinomycetes</taxon>
        <taxon>Micrococcales</taxon>
        <taxon>Microbacteriaceae</taxon>
        <taxon>Gulosibacter</taxon>
    </lineage>
</organism>
<proteinExistence type="predicted"/>
<protein>
    <submittedName>
        <fullName evidence="7">FtsK/SpoIIIE domain-containing protein</fullName>
    </submittedName>
</protein>
<dbReference type="PROSITE" id="PS50901">
    <property type="entry name" value="FTSK"/>
    <property type="match status" value="1"/>
</dbReference>
<keyword evidence="5" id="KW-1133">Transmembrane helix</keyword>
<dbReference type="Proteomes" id="UP001597492">
    <property type="component" value="Unassembled WGS sequence"/>
</dbReference>
<feature type="binding site" evidence="3">
    <location>
        <begin position="344"/>
        <end position="351"/>
    </location>
    <ligand>
        <name>ATP</name>
        <dbReference type="ChEBI" id="CHEBI:30616"/>
    </ligand>
</feature>
<dbReference type="CDD" id="cd01127">
    <property type="entry name" value="TrwB_TraG_TraD_VirD4"/>
    <property type="match status" value="1"/>
</dbReference>
<dbReference type="PANTHER" id="PTHR22683:SF1">
    <property type="entry name" value="TYPE VII SECRETION SYSTEM PROTEIN ESSC"/>
    <property type="match status" value="1"/>
</dbReference>
<dbReference type="SMART" id="SM00382">
    <property type="entry name" value="AAA"/>
    <property type="match status" value="2"/>
</dbReference>
<evidence type="ECO:0000313" key="8">
    <source>
        <dbReference type="Proteomes" id="UP001597492"/>
    </source>
</evidence>
<sequence length="922" mass="98868">MIELAETPAELHEPTIALPELPRREKPGGFPFVMVIAPVIVALVLFAVLRSPYVLIFAVFGPVLGIASVIDQRVGARRRYRRALEDYEGELERSRAEIAAAHERIRRRARTQAPLARDIVRGARCATGLTLGVTSVVGSLRTSGNHAELARHALIVDRMPHTVTASAVVVRGGGAEFASVTRAVAVSLLAPDPSARFAVVGERLSGLRAELARSGIEICDPEEAEVLLADVDAQGRAHMDRHEEIVHVKLDGDGEASVTDADGTITRIAPAQLGAPEFEEWLASVAEAQASRHRAERALPSECSLSDVLGQGKAGPGCATFLVGVSGGRAVDLVADGPHAVIGGTTGSGKSELLVSWAVALAAEHTSSELVLLCLDFKGGATFDAIAALPHCTGIVTDLDGDEAVRVAEGLRAELHRREARLRELGLREIPRDDVADGIPRLVVFIDEYQALVHAHPELQEVVADVAARGRSLGIHLVLCTQRPTGTFREELLANAAIRVCLRVELISDSNTLLGVPDGAKLDRQTQGRALVRVGGGMPERVQVARCPDSLISKLAAVEAQRLRAAGAAPPRRICQPPLPFVLPRQSAEPTALELTFGLTDLPEQQVQRPALLRAGEQLFVLGTRGCGRTTTVQTLAEAARDSDWSVTAVPADPELAWDAIARLTVDAECGPALVLFDDFDLLEQRFDDEHRAVLLERVQLLLRSGGATSRSCVFTSRRTSGQLLRVQQQCDRTLRLAHTNRNDWILQGGEAKHWQSSLPPGRGRLEGTLVQVAMPREPGLQRADSIDWLPFDIGEGPVAVVARRTGALRASCIDRGITIEPPPTAATLREAAPTGHVLLGDVEQWLGAFGSLGRISEQRPVIVLGATPGEWRSLFRADPLPPALANSDSRGLLRHPDGRLERLLVRNGVPVGVQKTALASS</sequence>
<evidence type="ECO:0000256" key="5">
    <source>
        <dbReference type="SAM" id="Phobius"/>
    </source>
</evidence>
<dbReference type="EMBL" id="JBHUNE010000006">
    <property type="protein sequence ID" value="MFD2758532.1"/>
    <property type="molecule type" value="Genomic_DNA"/>
</dbReference>
<gene>
    <name evidence="7" type="ORF">ACFSW7_09090</name>
</gene>
<keyword evidence="4" id="KW-0175">Coiled coil</keyword>
<dbReference type="Pfam" id="PF01580">
    <property type="entry name" value="FtsK_SpoIIIE"/>
    <property type="match status" value="1"/>
</dbReference>
<evidence type="ECO:0000259" key="6">
    <source>
        <dbReference type="PROSITE" id="PS50901"/>
    </source>
</evidence>
<keyword evidence="2 3" id="KW-0067">ATP-binding</keyword>